<dbReference type="RefSeq" id="WP_084088963.1">
    <property type="nucleotide sequence ID" value="NZ_FWXD01000002.1"/>
</dbReference>
<evidence type="ECO:0000259" key="2">
    <source>
        <dbReference type="Pfam" id="PF15978"/>
    </source>
</evidence>
<feature type="domain" description="Transposon Tn7 transposition protein TnsD C-terminal" evidence="2">
    <location>
        <begin position="208"/>
        <end position="532"/>
    </location>
</feature>
<dbReference type="AlphaFoldDB" id="A0A1W1X379"/>
<accession>A0A1W1X379</accession>
<keyword evidence="4" id="KW-1185">Reference proteome</keyword>
<name>A0A1W1X379_9NEIS</name>
<dbReference type="EMBL" id="FWXD01000002">
    <property type="protein sequence ID" value="SMC18178.1"/>
    <property type="molecule type" value="Genomic_DNA"/>
</dbReference>
<feature type="domain" description="TniQ" evidence="1">
    <location>
        <begin position="4"/>
        <end position="159"/>
    </location>
</feature>
<evidence type="ECO:0000313" key="4">
    <source>
        <dbReference type="Proteomes" id="UP000192761"/>
    </source>
</evidence>
<protein>
    <submittedName>
        <fullName evidence="3">TniQ protein</fullName>
    </submittedName>
</protein>
<dbReference type="InterPro" id="IPR032750">
    <property type="entry name" value="TnsD_C"/>
</dbReference>
<dbReference type="InterPro" id="IPR009492">
    <property type="entry name" value="TniQ"/>
</dbReference>
<evidence type="ECO:0000313" key="3">
    <source>
        <dbReference type="EMBL" id="SMC18178.1"/>
    </source>
</evidence>
<dbReference type="Proteomes" id="UP000192761">
    <property type="component" value="Unassembled WGS sequence"/>
</dbReference>
<dbReference type="Pfam" id="PF15978">
    <property type="entry name" value="TnsD"/>
    <property type="match status" value="1"/>
</dbReference>
<dbReference type="OrthoDB" id="470139at2"/>
<evidence type="ECO:0000259" key="1">
    <source>
        <dbReference type="Pfam" id="PF06527"/>
    </source>
</evidence>
<dbReference type="Pfam" id="PF06527">
    <property type="entry name" value="TniQ"/>
    <property type="match status" value="1"/>
</dbReference>
<gene>
    <name evidence="3" type="ORF">SAMN02745857_00499</name>
</gene>
<proteinExistence type="predicted"/>
<dbReference type="STRING" id="1121001.SAMN02745857_00499"/>
<reference evidence="3 4" key="1">
    <citation type="submission" date="2017-04" db="EMBL/GenBank/DDBJ databases">
        <authorList>
            <person name="Afonso C.L."/>
            <person name="Miller P.J."/>
            <person name="Scott M.A."/>
            <person name="Spackman E."/>
            <person name="Goraichik I."/>
            <person name="Dimitrov K.M."/>
            <person name="Suarez D.L."/>
            <person name="Swayne D.E."/>
        </authorList>
    </citation>
    <scope>NUCLEOTIDE SEQUENCE [LARGE SCALE GENOMIC DNA]</scope>
    <source>
        <strain evidence="3 4">DSM 23236</strain>
    </source>
</reference>
<sequence>MLAYFPSPYPDELLYSIVARFGAHTQAHSAKQLTELLFGYRSEIAAIALPGHIQALAEQLPQPQWAAETIVTQCTLYPYWLAFQPQVVQAQVLFAMLRGSTVGLAFKLGMRRDRMHIPDQLRACPYCIEEMRQRYGEPYWRRSHQLPGVLVCPEHGEPLMESNVPAPLSNRHAFMPAISVLSLAPQIHLPLPVHWPQLQCLAGALGNLLGNPPEARVPLAWRSEYKQQLLAKGYGRGSSIGLAKLSTEMESFYAPVAHYLLPGDLGDMRWVQAMYRSRGVMSPLFHVLLQLFLDECYPVAAPFGIGPWPCLNPLEPHFGQFTVDHVETHHNRDGLVGRFECRCGYVYTRRVDAARGGLTNPRPLRYGARFFEQLAAFLQQGLGLRAIARRLQVDPATAKRAILQMTNTELTTDKACAELQSRRQGWLALRNRLPTCGRKALALASRGLYHWLRKHDAPWLLAHMPPRRGAHEVKTHDWDAKDRYWQACLPAIAAEISKDEPPKRVTLAELARRSGFGRWLCDHVHQLPLTRSTVNVLCESTEAFQIRRLHWTAAQMKKDHQPIVAWRLRRRATLPSHVSPQVEGTVASIVQVEWRRIHGQIPH</sequence>
<organism evidence="3 4">
    <name type="scientific">Andreprevotia lacus DSM 23236</name>
    <dbReference type="NCBI Taxonomy" id="1121001"/>
    <lineage>
        <taxon>Bacteria</taxon>
        <taxon>Pseudomonadati</taxon>
        <taxon>Pseudomonadota</taxon>
        <taxon>Betaproteobacteria</taxon>
        <taxon>Neisseriales</taxon>
        <taxon>Chitinibacteraceae</taxon>
        <taxon>Andreprevotia</taxon>
    </lineage>
</organism>